<protein>
    <submittedName>
        <fullName evidence="1">Unnamed protein product</fullName>
    </submittedName>
</protein>
<sequence>MRLPKRKNIISKKSSNPNPNPNPEPQPQPQPKKNTSSNKNPQKGAIKDENGIPYNYIIIIDAGSKGTRAYVYNWPSVQYMLANGHLKTTDTIDSISKNDVNINMNLANVDVQLFKRVEVELDEDEDDLNEEQPDPQHQQNEANDDALDKPNINITPKATTMNPITPLNAKSQGLPHLTTSTKWHSKLKPGITKFKDTNPSKIGPNYLTHLLKKLYTIIPIEQHYRTPIFVHATAGMRLLTPTQQSEILGEVCEFLQEESGFYLPDCDSHVNVIDGDVEGLFGWIAVNSMNGNLRLSDGKKEDVEGEDKDKKVEPLVPVENVEVKRDTVADSDSGAGAGADAETKANANSNSNSNANADTKTTKPKPEEKAKQEQEQQSPQHVDTVGLLELGGASTQISFEPSPEETNKHLNQLIKLQLSTIGSLVPDLQYNVYSTSFLGYGLTQIHDRYLEKLISQSLSSSSSSSSSVGATDTDSDLIVDPCYPTNQERLVSFNDQIYTIVGSGDFNRCNELIYPLLIKDLKECSSDKPQPEVSSCLLTDSVPHC</sequence>
<organism evidence="1 2">
    <name type="scientific">Ambrosiozyma monospora</name>
    <name type="common">Yeast</name>
    <name type="synonym">Endomycopsis monosporus</name>
    <dbReference type="NCBI Taxonomy" id="43982"/>
    <lineage>
        <taxon>Eukaryota</taxon>
        <taxon>Fungi</taxon>
        <taxon>Dikarya</taxon>
        <taxon>Ascomycota</taxon>
        <taxon>Saccharomycotina</taxon>
        <taxon>Pichiomycetes</taxon>
        <taxon>Pichiales</taxon>
        <taxon>Pichiaceae</taxon>
        <taxon>Ambrosiozyma</taxon>
    </lineage>
</organism>
<keyword evidence="2" id="KW-1185">Reference proteome</keyword>
<accession>A0ACB5T6Q2</accession>
<reference evidence="1" key="1">
    <citation type="submission" date="2023-04" db="EMBL/GenBank/DDBJ databases">
        <title>Ambrosiozyma monospora NBRC 10751.</title>
        <authorList>
            <person name="Ichikawa N."/>
            <person name="Sato H."/>
            <person name="Tonouchi N."/>
        </authorList>
    </citation>
    <scope>NUCLEOTIDE SEQUENCE</scope>
    <source>
        <strain evidence="1">NBRC 10751</strain>
    </source>
</reference>
<dbReference type="EMBL" id="BSXS01003982">
    <property type="protein sequence ID" value="GME82282.1"/>
    <property type="molecule type" value="Genomic_DNA"/>
</dbReference>
<evidence type="ECO:0000313" key="2">
    <source>
        <dbReference type="Proteomes" id="UP001165064"/>
    </source>
</evidence>
<evidence type="ECO:0000313" key="1">
    <source>
        <dbReference type="EMBL" id="GME82282.1"/>
    </source>
</evidence>
<dbReference type="Proteomes" id="UP001165064">
    <property type="component" value="Unassembled WGS sequence"/>
</dbReference>
<comment type="caution">
    <text evidence="1">The sequence shown here is derived from an EMBL/GenBank/DDBJ whole genome shotgun (WGS) entry which is preliminary data.</text>
</comment>
<proteinExistence type="predicted"/>
<name>A0ACB5T6Q2_AMBMO</name>
<gene>
    <name evidence="1" type="ORF">Amon02_000542700</name>
</gene>